<organism evidence="8 9">
    <name type="scientific">Candidatus Nealsonbacteria bacterium CG23_combo_of_CG06-09_8_20_14_all_39_25</name>
    <dbReference type="NCBI Taxonomy" id="1974723"/>
    <lineage>
        <taxon>Bacteria</taxon>
        <taxon>Candidatus Nealsoniibacteriota</taxon>
    </lineage>
</organism>
<dbReference type="Gene3D" id="3.30.1490.110">
    <property type="match status" value="1"/>
</dbReference>
<dbReference type="GO" id="GO:0032153">
    <property type="term" value="C:cell division site"/>
    <property type="evidence" value="ECO:0007669"/>
    <property type="project" value="UniProtKB-UniRule"/>
</dbReference>
<evidence type="ECO:0000313" key="9">
    <source>
        <dbReference type="Proteomes" id="UP000229054"/>
    </source>
</evidence>
<name>A0A2G9YT50_9BACT</name>
<sequence length="407" mass="43472">MAKPSLVTGLDIGTSSIKILLAQKESGSAPQAVFLTKESSSGIRRGVVVGTEEVTNLLNNSLSKIKEETGLKINSVFVNVDGSHIFSLPSRGTIAVSRADQKISEEDISRVLQAAQTISLASNKEIFDAIPREFIIDGEKGIKEAVGLQGVRLEAEVLVLGGFAPYLKNLSQAVLNSDLQISDIIPSPIAAARAVLTPRQKELGVAVLDIGAGTTGMAVFEEGDLIHLTVLPMGSANITNDIAIGLKVDVEVAERIKIEFGSYLAKGGAGSRAKEKIKLADDEESLVLSRRAINEIIEDRTCEIFEEVQKELRSVSKEKLLPAGIVITGGGAKLPRITELAKRELKLPCKIGKPRGISDLEEDPSLSTVCGLVLQGLDSQGENPPMLGGFKKGVSDKAKRIFRFFLP</sequence>
<dbReference type="GO" id="GO:0043093">
    <property type="term" value="P:FtsZ-dependent cytokinesis"/>
    <property type="evidence" value="ECO:0007669"/>
    <property type="project" value="UniProtKB-UniRule"/>
</dbReference>
<dbReference type="Gene3D" id="3.30.420.40">
    <property type="match status" value="2"/>
</dbReference>
<dbReference type="PANTHER" id="PTHR32432:SF4">
    <property type="entry name" value="CELL DIVISION PROTEIN FTSA"/>
    <property type="match status" value="1"/>
</dbReference>
<evidence type="ECO:0000259" key="7">
    <source>
        <dbReference type="SMART" id="SM00842"/>
    </source>
</evidence>
<feature type="domain" description="SHS2" evidence="7">
    <location>
        <begin position="7"/>
        <end position="195"/>
    </location>
</feature>
<keyword evidence="1 5" id="KW-1003">Cell membrane</keyword>
<dbReference type="GO" id="GO:0009898">
    <property type="term" value="C:cytoplasmic side of plasma membrane"/>
    <property type="evidence" value="ECO:0007669"/>
    <property type="project" value="UniProtKB-UniRule"/>
</dbReference>
<protein>
    <recommendedName>
        <fullName evidence="5 6">Cell division protein FtsA</fullName>
    </recommendedName>
</protein>
<comment type="subunit">
    <text evidence="5">Self-interacts. Interacts with FtsZ.</text>
</comment>
<reference evidence="8 9" key="1">
    <citation type="submission" date="2017-09" db="EMBL/GenBank/DDBJ databases">
        <title>Depth-based differentiation of microbial function through sediment-hosted aquifers and enrichment of novel symbionts in the deep terrestrial subsurface.</title>
        <authorList>
            <person name="Probst A.J."/>
            <person name="Ladd B."/>
            <person name="Jarett J.K."/>
            <person name="Geller-Mcgrath D.E."/>
            <person name="Sieber C.M."/>
            <person name="Emerson J.B."/>
            <person name="Anantharaman K."/>
            <person name="Thomas B.C."/>
            <person name="Malmstrom R."/>
            <person name="Stieglmeier M."/>
            <person name="Klingl A."/>
            <person name="Woyke T."/>
            <person name="Ryan C.M."/>
            <person name="Banfield J.F."/>
        </authorList>
    </citation>
    <scope>NUCLEOTIDE SEQUENCE [LARGE SCALE GENOMIC DNA]</scope>
    <source>
        <strain evidence="8">CG23_combo_of_CG06-09_8_20_14_all_39_25</strain>
    </source>
</reference>
<evidence type="ECO:0000313" key="8">
    <source>
        <dbReference type="EMBL" id="PIP22416.1"/>
    </source>
</evidence>
<keyword evidence="3 5" id="KW-0472">Membrane</keyword>
<evidence type="ECO:0000256" key="1">
    <source>
        <dbReference type="ARBA" id="ARBA00022475"/>
    </source>
</evidence>
<dbReference type="InterPro" id="IPR043129">
    <property type="entry name" value="ATPase_NBD"/>
</dbReference>
<evidence type="ECO:0000256" key="2">
    <source>
        <dbReference type="ARBA" id="ARBA00022618"/>
    </source>
</evidence>
<dbReference type="CDD" id="cd24048">
    <property type="entry name" value="ASKHA_NBD_FtsA"/>
    <property type="match status" value="1"/>
</dbReference>
<comment type="similarity">
    <text evidence="5 6">Belongs to the FtsA/MreB family.</text>
</comment>
<keyword evidence="2 5" id="KW-0132">Cell division</keyword>
<dbReference type="Pfam" id="PF02491">
    <property type="entry name" value="SHS2_FTSA"/>
    <property type="match status" value="1"/>
</dbReference>
<proteinExistence type="inferred from homology"/>
<dbReference type="Proteomes" id="UP000229054">
    <property type="component" value="Unassembled WGS sequence"/>
</dbReference>
<keyword evidence="4 5" id="KW-0131">Cell cycle</keyword>
<evidence type="ECO:0000256" key="5">
    <source>
        <dbReference type="HAMAP-Rule" id="MF_02033"/>
    </source>
</evidence>
<dbReference type="AlphaFoldDB" id="A0A2G9YT50"/>
<dbReference type="SMART" id="SM00842">
    <property type="entry name" value="FtsA"/>
    <property type="match status" value="1"/>
</dbReference>
<comment type="caution">
    <text evidence="8">The sequence shown here is derived from an EMBL/GenBank/DDBJ whole genome shotgun (WGS) entry which is preliminary data.</text>
</comment>
<dbReference type="SUPFAM" id="SSF53067">
    <property type="entry name" value="Actin-like ATPase domain"/>
    <property type="match status" value="2"/>
</dbReference>
<comment type="subcellular location">
    <subcellularLocation>
        <location evidence="5">Cell membrane</location>
        <topology evidence="5">Peripheral membrane protein</topology>
        <orientation evidence="5">Cytoplasmic side</orientation>
    </subcellularLocation>
    <text evidence="5">Localizes to the Z ring in an FtsZ-dependent manner. Targeted to the membrane through a conserved C-terminal amphipathic helix.</text>
</comment>
<dbReference type="InterPro" id="IPR003494">
    <property type="entry name" value="SHS2_FtsA"/>
</dbReference>
<gene>
    <name evidence="5 8" type="primary">ftsA</name>
    <name evidence="8" type="ORF">COX38_00740</name>
</gene>
<dbReference type="InterPro" id="IPR020823">
    <property type="entry name" value="Cell_div_FtsA"/>
</dbReference>
<dbReference type="Pfam" id="PF14450">
    <property type="entry name" value="FtsA"/>
    <property type="match status" value="1"/>
</dbReference>
<dbReference type="NCBIfam" id="TIGR01174">
    <property type="entry name" value="ftsA"/>
    <property type="match status" value="1"/>
</dbReference>
<dbReference type="EMBL" id="PCRN01000029">
    <property type="protein sequence ID" value="PIP22416.1"/>
    <property type="molecule type" value="Genomic_DNA"/>
</dbReference>
<dbReference type="HAMAP" id="MF_02033">
    <property type="entry name" value="FtsA"/>
    <property type="match status" value="1"/>
</dbReference>
<dbReference type="PANTHER" id="PTHR32432">
    <property type="entry name" value="CELL DIVISION PROTEIN FTSA-RELATED"/>
    <property type="match status" value="1"/>
</dbReference>
<evidence type="ECO:0000256" key="6">
    <source>
        <dbReference type="PIRNR" id="PIRNR003101"/>
    </source>
</evidence>
<comment type="function">
    <text evidence="5 6">Cell division protein that is involved in the assembly of the Z ring. May serve as a membrane anchor for the Z ring.</text>
</comment>
<dbReference type="InterPro" id="IPR050696">
    <property type="entry name" value="FtsA/MreB"/>
</dbReference>
<dbReference type="PIRSF" id="PIRSF003101">
    <property type="entry name" value="FtsA"/>
    <property type="match status" value="1"/>
</dbReference>
<evidence type="ECO:0000256" key="3">
    <source>
        <dbReference type="ARBA" id="ARBA00023136"/>
    </source>
</evidence>
<accession>A0A2G9YT50</accession>
<evidence type="ECO:0000256" key="4">
    <source>
        <dbReference type="ARBA" id="ARBA00023306"/>
    </source>
</evidence>